<name>A0AA87Z7H5_FICCA</name>
<feature type="transmembrane region" description="Helical" evidence="1">
    <location>
        <begin position="34"/>
        <end position="52"/>
    </location>
</feature>
<dbReference type="EMBL" id="BTGU01000002">
    <property type="protein sequence ID" value="GMN27334.1"/>
    <property type="molecule type" value="Genomic_DNA"/>
</dbReference>
<comment type="caution">
    <text evidence="2">The sequence shown here is derived from an EMBL/GenBank/DDBJ whole genome shotgun (WGS) entry which is preliminary data.</text>
</comment>
<dbReference type="Proteomes" id="UP001187192">
    <property type="component" value="Unassembled WGS sequence"/>
</dbReference>
<keyword evidence="3" id="KW-1185">Reference proteome</keyword>
<protein>
    <submittedName>
        <fullName evidence="2">Uncharacterized protein</fullName>
    </submittedName>
</protein>
<sequence length="102" mass="11074">MELDSGAKNRIAMASRARMDPDGEMNAIPMGCEFFLSPLGLAFAFGFLYAGGEKRAAETRSRGRQEDRMVIFHNSGTGAIVFFGGDTRQLGLGLSWFFGATL</sequence>
<evidence type="ECO:0000256" key="1">
    <source>
        <dbReference type="SAM" id="Phobius"/>
    </source>
</evidence>
<keyword evidence="1" id="KW-0472">Membrane</keyword>
<proteinExistence type="predicted"/>
<keyword evidence="1" id="KW-0812">Transmembrane</keyword>
<gene>
    <name evidence="2" type="ORF">TIFTF001_001599</name>
</gene>
<organism evidence="2 3">
    <name type="scientific">Ficus carica</name>
    <name type="common">Common fig</name>
    <dbReference type="NCBI Taxonomy" id="3494"/>
    <lineage>
        <taxon>Eukaryota</taxon>
        <taxon>Viridiplantae</taxon>
        <taxon>Streptophyta</taxon>
        <taxon>Embryophyta</taxon>
        <taxon>Tracheophyta</taxon>
        <taxon>Spermatophyta</taxon>
        <taxon>Magnoliopsida</taxon>
        <taxon>eudicotyledons</taxon>
        <taxon>Gunneridae</taxon>
        <taxon>Pentapetalae</taxon>
        <taxon>rosids</taxon>
        <taxon>fabids</taxon>
        <taxon>Rosales</taxon>
        <taxon>Moraceae</taxon>
        <taxon>Ficeae</taxon>
        <taxon>Ficus</taxon>
    </lineage>
</organism>
<accession>A0AA87Z7H5</accession>
<evidence type="ECO:0000313" key="2">
    <source>
        <dbReference type="EMBL" id="GMN27334.1"/>
    </source>
</evidence>
<evidence type="ECO:0000313" key="3">
    <source>
        <dbReference type="Proteomes" id="UP001187192"/>
    </source>
</evidence>
<keyword evidence="1" id="KW-1133">Transmembrane helix</keyword>
<reference evidence="2" key="1">
    <citation type="submission" date="2023-07" db="EMBL/GenBank/DDBJ databases">
        <title>draft genome sequence of fig (Ficus carica).</title>
        <authorList>
            <person name="Takahashi T."/>
            <person name="Nishimura K."/>
        </authorList>
    </citation>
    <scope>NUCLEOTIDE SEQUENCE</scope>
</reference>
<dbReference type="AlphaFoldDB" id="A0AA87Z7H5"/>